<feature type="transmembrane region" description="Helical" evidence="1">
    <location>
        <begin position="41"/>
        <end position="59"/>
    </location>
</feature>
<evidence type="ECO:0000313" key="2">
    <source>
        <dbReference type="EMBL" id="KRM20126.1"/>
    </source>
</evidence>
<evidence type="ECO:0000313" key="3">
    <source>
        <dbReference type="Proteomes" id="UP000051054"/>
    </source>
</evidence>
<feature type="transmembrane region" description="Helical" evidence="1">
    <location>
        <begin position="304"/>
        <end position="327"/>
    </location>
</feature>
<keyword evidence="3" id="KW-1185">Reference proteome</keyword>
<feature type="transmembrane region" description="Helical" evidence="1">
    <location>
        <begin position="153"/>
        <end position="171"/>
    </location>
</feature>
<evidence type="ECO:0008006" key="4">
    <source>
        <dbReference type="Google" id="ProtNLM"/>
    </source>
</evidence>
<comment type="caution">
    <text evidence="2">The sequence shown here is derived from an EMBL/GenBank/DDBJ whole genome shotgun (WGS) entry which is preliminary data.</text>
</comment>
<name>A0A0R1WQT9_9LACO</name>
<feature type="transmembrane region" description="Helical" evidence="1">
    <location>
        <begin position="339"/>
        <end position="370"/>
    </location>
</feature>
<proteinExistence type="predicted"/>
<feature type="transmembrane region" description="Helical" evidence="1">
    <location>
        <begin position="198"/>
        <end position="216"/>
    </location>
</feature>
<keyword evidence="1" id="KW-1133">Transmembrane helix</keyword>
<dbReference type="EMBL" id="AZGD01000013">
    <property type="protein sequence ID" value="KRM20126.1"/>
    <property type="molecule type" value="Genomic_DNA"/>
</dbReference>
<feature type="transmembrane region" description="Helical" evidence="1">
    <location>
        <begin position="66"/>
        <end position="82"/>
    </location>
</feature>
<feature type="transmembrane region" description="Helical" evidence="1">
    <location>
        <begin position="12"/>
        <end position="29"/>
    </location>
</feature>
<sequence length="379" mass="44371">MIDYFKYRKSLQEILFYTSIAIYYVYFFISRSTVHIDGLKILLLFSVFLAFLATFVNSFGYTKRGLIIQVILYTCMAISVINNRRLDILQLVMIILVSLNSINMDFKYLLKFNFWCLLTMYSIITLSAILGIINTEILTHSGLDQTVNTYGFTYYNIPSLSIFTILILYVVLKDKINFIDIFLYLVVSFWAYKVYTQRLLFILLLFYIFMYLLFRYKDISSNIFFSAISYFLPLVMTVISFTLAYIYKVNASSLYTLDNLLNGRIGLTLQAFNLYKITIWGQPFTWTTGDEIKFIGNYFFLDNAYAYALLAYGLIFLLGLIIEYTSILIFLQKNSELKLYLWIVVVVIGGTIVFDWLLNIIFSPCLYLIIRIINKKNVL</sequence>
<dbReference type="AlphaFoldDB" id="A0A0R1WQT9"/>
<dbReference type="STRING" id="1423755.FC40_GL000366"/>
<protein>
    <recommendedName>
        <fullName evidence="4">Polysaccharide polymerase</fullName>
    </recommendedName>
</protein>
<evidence type="ECO:0000256" key="1">
    <source>
        <dbReference type="SAM" id="Phobius"/>
    </source>
</evidence>
<organism evidence="2 3">
    <name type="scientific">Ligilactobacillus hayakitensis DSM 18933 = JCM 14209</name>
    <dbReference type="NCBI Taxonomy" id="1423755"/>
    <lineage>
        <taxon>Bacteria</taxon>
        <taxon>Bacillati</taxon>
        <taxon>Bacillota</taxon>
        <taxon>Bacilli</taxon>
        <taxon>Lactobacillales</taxon>
        <taxon>Lactobacillaceae</taxon>
        <taxon>Ligilactobacillus</taxon>
    </lineage>
</organism>
<keyword evidence="1" id="KW-0472">Membrane</keyword>
<keyword evidence="1" id="KW-0812">Transmembrane</keyword>
<reference evidence="2 3" key="1">
    <citation type="journal article" date="2015" name="Genome Announc.">
        <title>Expanding the biotechnology potential of lactobacilli through comparative genomics of 213 strains and associated genera.</title>
        <authorList>
            <person name="Sun Z."/>
            <person name="Harris H.M."/>
            <person name="McCann A."/>
            <person name="Guo C."/>
            <person name="Argimon S."/>
            <person name="Zhang W."/>
            <person name="Yang X."/>
            <person name="Jeffery I.B."/>
            <person name="Cooney J.C."/>
            <person name="Kagawa T.F."/>
            <person name="Liu W."/>
            <person name="Song Y."/>
            <person name="Salvetti E."/>
            <person name="Wrobel A."/>
            <person name="Rasinkangas P."/>
            <person name="Parkhill J."/>
            <person name="Rea M.C."/>
            <person name="O'Sullivan O."/>
            <person name="Ritari J."/>
            <person name="Douillard F.P."/>
            <person name="Paul Ross R."/>
            <person name="Yang R."/>
            <person name="Briner A.E."/>
            <person name="Felis G.E."/>
            <person name="de Vos W.M."/>
            <person name="Barrangou R."/>
            <person name="Klaenhammer T.R."/>
            <person name="Caufield P.W."/>
            <person name="Cui Y."/>
            <person name="Zhang H."/>
            <person name="O'Toole P.W."/>
        </authorList>
    </citation>
    <scope>NUCLEOTIDE SEQUENCE [LARGE SCALE GENOMIC DNA]</scope>
    <source>
        <strain evidence="2 3">DSM 18933</strain>
    </source>
</reference>
<dbReference type="PATRIC" id="fig|1423755.3.peg.407"/>
<accession>A0A0R1WQT9</accession>
<gene>
    <name evidence="2" type="ORF">FC40_GL000366</name>
</gene>
<dbReference type="Proteomes" id="UP000051054">
    <property type="component" value="Unassembled WGS sequence"/>
</dbReference>
<feature type="transmembrane region" description="Helical" evidence="1">
    <location>
        <begin position="113"/>
        <end position="133"/>
    </location>
</feature>
<feature type="transmembrane region" description="Helical" evidence="1">
    <location>
        <begin position="223"/>
        <end position="247"/>
    </location>
</feature>